<sequence>MAKSQSPLFFLVALLVTSSHAQSSVQASSTVPSGSSLVGSTTTLITQTISATQTTRTTRTPSITQSPTFSTSNTTTSSVPTSTADPEPIPPQLFPDASEKHGQEKTHSESAFNYYFLFLAIFGLLIAGALWWLHRRRRLRKEQMRMNGQTALERDLDGWVNTRRWFHGTWRHNQPPAIMRREEGLDENGEAPPPYQPSTGVTVAPTTQGPASNLAVPMTSISRGDLQLPRPPEYHDMGSSLTRLRSAHAPPRPNT</sequence>
<feature type="chain" id="PRO_5015779819" evidence="3">
    <location>
        <begin position="22"/>
        <end position="255"/>
    </location>
</feature>
<name>A0A2T2P6Y9_CORCC</name>
<gene>
    <name evidence="4" type="ORF">BS50DRAFT_582969</name>
</gene>
<feature type="transmembrane region" description="Helical" evidence="2">
    <location>
        <begin position="114"/>
        <end position="133"/>
    </location>
</feature>
<keyword evidence="2" id="KW-0812">Transmembrane</keyword>
<feature type="compositionally biased region" description="Low complexity" evidence="1">
    <location>
        <begin position="49"/>
        <end position="83"/>
    </location>
</feature>
<dbReference type="EMBL" id="KZ678129">
    <property type="protein sequence ID" value="PSN73432.1"/>
    <property type="molecule type" value="Genomic_DNA"/>
</dbReference>
<protein>
    <submittedName>
        <fullName evidence="4">Uncharacterized protein</fullName>
    </submittedName>
</protein>
<evidence type="ECO:0000256" key="2">
    <source>
        <dbReference type="SAM" id="Phobius"/>
    </source>
</evidence>
<dbReference type="Proteomes" id="UP000240883">
    <property type="component" value="Unassembled WGS sequence"/>
</dbReference>
<feature type="signal peptide" evidence="3">
    <location>
        <begin position="1"/>
        <end position="21"/>
    </location>
</feature>
<proteinExistence type="predicted"/>
<feature type="region of interest" description="Disordered" evidence="1">
    <location>
        <begin position="223"/>
        <end position="255"/>
    </location>
</feature>
<feature type="region of interest" description="Disordered" evidence="1">
    <location>
        <begin position="49"/>
        <end position="105"/>
    </location>
</feature>
<dbReference type="AlphaFoldDB" id="A0A2T2P6Y9"/>
<accession>A0A2T2P6Y9</accession>
<keyword evidence="2" id="KW-1133">Transmembrane helix</keyword>
<reference evidence="4 5" key="1">
    <citation type="journal article" date="2018" name="Front. Microbiol.">
        <title>Genome-Wide Analysis of Corynespora cassiicola Leaf Fall Disease Putative Effectors.</title>
        <authorList>
            <person name="Lopez D."/>
            <person name="Ribeiro S."/>
            <person name="Label P."/>
            <person name="Fumanal B."/>
            <person name="Venisse J.S."/>
            <person name="Kohler A."/>
            <person name="de Oliveira R.R."/>
            <person name="Labutti K."/>
            <person name="Lipzen A."/>
            <person name="Lail K."/>
            <person name="Bauer D."/>
            <person name="Ohm R.A."/>
            <person name="Barry K.W."/>
            <person name="Spatafora J."/>
            <person name="Grigoriev I.V."/>
            <person name="Martin F.M."/>
            <person name="Pujade-Renaud V."/>
        </authorList>
    </citation>
    <scope>NUCLEOTIDE SEQUENCE [LARGE SCALE GENOMIC DNA]</scope>
    <source>
        <strain evidence="4 5">Philippines</strain>
    </source>
</reference>
<evidence type="ECO:0000313" key="5">
    <source>
        <dbReference type="Proteomes" id="UP000240883"/>
    </source>
</evidence>
<evidence type="ECO:0000313" key="4">
    <source>
        <dbReference type="EMBL" id="PSN73432.1"/>
    </source>
</evidence>
<evidence type="ECO:0000256" key="3">
    <source>
        <dbReference type="SAM" id="SignalP"/>
    </source>
</evidence>
<organism evidence="4 5">
    <name type="scientific">Corynespora cassiicola Philippines</name>
    <dbReference type="NCBI Taxonomy" id="1448308"/>
    <lineage>
        <taxon>Eukaryota</taxon>
        <taxon>Fungi</taxon>
        <taxon>Dikarya</taxon>
        <taxon>Ascomycota</taxon>
        <taxon>Pezizomycotina</taxon>
        <taxon>Dothideomycetes</taxon>
        <taxon>Pleosporomycetidae</taxon>
        <taxon>Pleosporales</taxon>
        <taxon>Corynesporascaceae</taxon>
        <taxon>Corynespora</taxon>
    </lineage>
</organism>
<keyword evidence="5" id="KW-1185">Reference proteome</keyword>
<evidence type="ECO:0000256" key="1">
    <source>
        <dbReference type="SAM" id="MobiDB-lite"/>
    </source>
</evidence>
<keyword evidence="2" id="KW-0472">Membrane</keyword>
<dbReference type="OrthoDB" id="4775599at2759"/>
<keyword evidence="3" id="KW-0732">Signal</keyword>